<feature type="domain" description="TonB-dependent receptor plug" evidence="16">
    <location>
        <begin position="77"/>
        <end position="186"/>
    </location>
</feature>
<reference evidence="17 18" key="1">
    <citation type="submission" date="2019-03" db="EMBL/GenBank/DDBJ databases">
        <title>Genomic Encyclopedia of Type Strains, Phase IV (KMG-IV): sequencing the most valuable type-strain genomes for metagenomic binning, comparative biology and taxonomic classification.</title>
        <authorList>
            <person name="Goeker M."/>
        </authorList>
    </citation>
    <scope>NUCLEOTIDE SEQUENCE [LARGE SCALE GENOMIC DNA]</scope>
    <source>
        <strain evidence="17 18">DSM 7445</strain>
    </source>
</reference>
<dbReference type="GO" id="GO:0006826">
    <property type="term" value="P:iron ion transport"/>
    <property type="evidence" value="ECO:0007669"/>
    <property type="project" value="UniProtKB-KW"/>
</dbReference>
<dbReference type="InterPro" id="IPR039426">
    <property type="entry name" value="TonB-dep_rcpt-like"/>
</dbReference>
<dbReference type="AlphaFoldDB" id="A0A4R3HUT6"/>
<evidence type="ECO:0000256" key="13">
    <source>
        <dbReference type="PROSITE-ProRule" id="PRU01360"/>
    </source>
</evidence>
<organism evidence="17 18">
    <name type="scientific">Paucimonas lemoignei</name>
    <name type="common">Pseudomonas lemoignei</name>
    <dbReference type="NCBI Taxonomy" id="29443"/>
    <lineage>
        <taxon>Bacteria</taxon>
        <taxon>Pseudomonadati</taxon>
        <taxon>Pseudomonadota</taxon>
        <taxon>Betaproteobacteria</taxon>
        <taxon>Burkholderiales</taxon>
        <taxon>Burkholderiaceae</taxon>
        <taxon>Paucimonas</taxon>
    </lineage>
</organism>
<name>A0A4R3HUT6_PAULE</name>
<evidence type="ECO:0000259" key="15">
    <source>
        <dbReference type="Pfam" id="PF00593"/>
    </source>
</evidence>
<protein>
    <submittedName>
        <fullName evidence="17">Iron complex outermembrane receptor protein</fullName>
    </submittedName>
</protein>
<keyword evidence="11 17" id="KW-0675">Receptor</keyword>
<dbReference type="Pfam" id="PF00593">
    <property type="entry name" value="TonB_dep_Rec_b-barrel"/>
    <property type="match status" value="1"/>
</dbReference>
<keyword evidence="10 13" id="KW-0472">Membrane</keyword>
<evidence type="ECO:0000313" key="17">
    <source>
        <dbReference type="EMBL" id="TCS36828.1"/>
    </source>
</evidence>
<dbReference type="SUPFAM" id="SSF56935">
    <property type="entry name" value="Porins"/>
    <property type="match status" value="1"/>
</dbReference>
<feature type="domain" description="TonB-dependent receptor-like beta-barrel" evidence="15">
    <location>
        <begin position="256"/>
        <end position="691"/>
    </location>
</feature>
<dbReference type="PANTHER" id="PTHR32552:SF81">
    <property type="entry name" value="TONB-DEPENDENT OUTER MEMBRANE RECEPTOR"/>
    <property type="match status" value="1"/>
</dbReference>
<sequence length="728" mass="80083">MRIKRCRKADVRAEQRAQRCGAHGPLSRYARMYAACIVMLAFSGKLWAQTANPSPSEQETLKPVVVTATRIGASPFATPASVDVVAGEAMRNSLPQINLSESLGSVPGLLIQNRQNYAQDLQIAIRGFGARATFGIRGIRLYVDGIPATMPDGQGQSSNIDITSIERVEILRGPFSALYGNSSGGVIQVFTEHGSGTPVVTPDVTFGSYDSRRHAIKGAGASGKIDYVMSASRFTTDGYREHSATSKNLLNGKFGIQLSDDRRLTLVVNSVDLKAQDPLGLDRNQFRTDPRNVALVAEQFNTRKTVQQSQGGLVYEHRINRDNDVRLMTYYGQRETQQFQAIPPAPQADPRHAGGVIALTRDYGGIDARWTSRLQFIGQPLTIVGGLAWDTLDEQRQGYENFIDVNGVRELGVQGRLRRDEDNTVRNIDPYLQASWKFAERWTLDAGVRHSSVRFSSDDNYIVGVNGDDSGTARYRKTLPVAALRYQAAQDISFYATVGRGFETPTLNEISYRSDGLPGLNFSLQASVNTSVELGAKARHERGSLTAAVFQSRTEDEIVSAGSSGGRASFRNAGRTLRNGLELALDGEVARNWRMQAAYTYLDATYRDGFAGIPADNRIPGIARHMAFASLGWAPPKGWRAGAEWHCLDSMYVNDSNTEAAPGYCSFSIHTGYVLQQDRWSVDAFARLDNLFDRQYAGSAIINESNGRYFEPAPGRNWSAGMRAAYRF</sequence>
<evidence type="ECO:0000256" key="6">
    <source>
        <dbReference type="ARBA" id="ARBA00022692"/>
    </source>
</evidence>
<evidence type="ECO:0000256" key="7">
    <source>
        <dbReference type="ARBA" id="ARBA00023004"/>
    </source>
</evidence>
<dbReference type="InterPro" id="IPR012910">
    <property type="entry name" value="Plug_dom"/>
</dbReference>
<evidence type="ECO:0000256" key="9">
    <source>
        <dbReference type="ARBA" id="ARBA00023077"/>
    </source>
</evidence>
<evidence type="ECO:0000313" key="18">
    <source>
        <dbReference type="Proteomes" id="UP000295382"/>
    </source>
</evidence>
<keyword evidence="8" id="KW-0406">Ion transport</keyword>
<keyword evidence="4 13" id="KW-1134">Transmembrane beta strand</keyword>
<evidence type="ECO:0000256" key="4">
    <source>
        <dbReference type="ARBA" id="ARBA00022452"/>
    </source>
</evidence>
<keyword evidence="7" id="KW-0408">Iron</keyword>
<dbReference type="EMBL" id="SLZQ01000005">
    <property type="protein sequence ID" value="TCS36828.1"/>
    <property type="molecule type" value="Genomic_DNA"/>
</dbReference>
<evidence type="ECO:0000259" key="16">
    <source>
        <dbReference type="Pfam" id="PF07715"/>
    </source>
</evidence>
<evidence type="ECO:0000256" key="12">
    <source>
        <dbReference type="ARBA" id="ARBA00023237"/>
    </source>
</evidence>
<keyword evidence="12 13" id="KW-0998">Cell outer membrane</keyword>
<comment type="subcellular location">
    <subcellularLocation>
        <location evidence="1 13">Cell outer membrane</location>
        <topology evidence="1 13">Multi-pass membrane protein</topology>
    </subcellularLocation>
</comment>
<keyword evidence="5" id="KW-0410">Iron transport</keyword>
<dbReference type="Pfam" id="PF07715">
    <property type="entry name" value="Plug"/>
    <property type="match status" value="1"/>
</dbReference>
<proteinExistence type="inferred from homology"/>
<dbReference type="PROSITE" id="PS52016">
    <property type="entry name" value="TONB_DEPENDENT_REC_3"/>
    <property type="match status" value="1"/>
</dbReference>
<dbReference type="Gene3D" id="2.40.170.20">
    <property type="entry name" value="TonB-dependent receptor, beta-barrel domain"/>
    <property type="match status" value="1"/>
</dbReference>
<evidence type="ECO:0000256" key="3">
    <source>
        <dbReference type="ARBA" id="ARBA00022448"/>
    </source>
</evidence>
<evidence type="ECO:0000256" key="2">
    <source>
        <dbReference type="ARBA" id="ARBA00009810"/>
    </source>
</evidence>
<dbReference type="Gene3D" id="2.170.130.10">
    <property type="entry name" value="TonB-dependent receptor, plug domain"/>
    <property type="match status" value="1"/>
</dbReference>
<keyword evidence="3 13" id="KW-0813">Transport</keyword>
<keyword evidence="18" id="KW-1185">Reference proteome</keyword>
<comment type="similarity">
    <text evidence="2 13 14">Belongs to the TonB-dependent receptor family.</text>
</comment>
<evidence type="ECO:0000256" key="11">
    <source>
        <dbReference type="ARBA" id="ARBA00023170"/>
    </source>
</evidence>
<evidence type="ECO:0000256" key="1">
    <source>
        <dbReference type="ARBA" id="ARBA00004571"/>
    </source>
</evidence>
<dbReference type="InterPro" id="IPR036942">
    <property type="entry name" value="Beta-barrel_TonB_sf"/>
</dbReference>
<accession>A0A4R3HUT6</accession>
<evidence type="ECO:0000256" key="8">
    <source>
        <dbReference type="ARBA" id="ARBA00023065"/>
    </source>
</evidence>
<dbReference type="Proteomes" id="UP000295382">
    <property type="component" value="Unassembled WGS sequence"/>
</dbReference>
<evidence type="ECO:0000256" key="5">
    <source>
        <dbReference type="ARBA" id="ARBA00022496"/>
    </source>
</evidence>
<dbReference type="PANTHER" id="PTHR32552">
    <property type="entry name" value="FERRICHROME IRON RECEPTOR-RELATED"/>
    <property type="match status" value="1"/>
</dbReference>
<keyword evidence="9 14" id="KW-0798">TonB box</keyword>
<evidence type="ECO:0000256" key="14">
    <source>
        <dbReference type="RuleBase" id="RU003357"/>
    </source>
</evidence>
<comment type="caution">
    <text evidence="17">The sequence shown here is derived from an EMBL/GenBank/DDBJ whole genome shotgun (WGS) entry which is preliminary data.</text>
</comment>
<dbReference type="CDD" id="cd01347">
    <property type="entry name" value="ligand_gated_channel"/>
    <property type="match status" value="1"/>
</dbReference>
<keyword evidence="6 13" id="KW-0812">Transmembrane</keyword>
<evidence type="ECO:0000256" key="10">
    <source>
        <dbReference type="ARBA" id="ARBA00023136"/>
    </source>
</evidence>
<dbReference type="InterPro" id="IPR037066">
    <property type="entry name" value="Plug_dom_sf"/>
</dbReference>
<dbReference type="GO" id="GO:0009279">
    <property type="term" value="C:cell outer membrane"/>
    <property type="evidence" value="ECO:0007669"/>
    <property type="project" value="UniProtKB-SubCell"/>
</dbReference>
<dbReference type="InterPro" id="IPR000531">
    <property type="entry name" value="Beta-barrel_TonB"/>
</dbReference>
<gene>
    <name evidence="17" type="ORF">EDC30_10547</name>
</gene>